<organism evidence="4 5">
    <name type="scientific">Thermobifida halotolerans</name>
    <dbReference type="NCBI Taxonomy" id="483545"/>
    <lineage>
        <taxon>Bacteria</taxon>
        <taxon>Bacillati</taxon>
        <taxon>Actinomycetota</taxon>
        <taxon>Actinomycetes</taxon>
        <taxon>Streptosporangiales</taxon>
        <taxon>Nocardiopsidaceae</taxon>
        <taxon>Thermobifida</taxon>
    </lineage>
</organism>
<dbReference type="GO" id="GO:0003941">
    <property type="term" value="F:L-serine ammonia-lyase activity"/>
    <property type="evidence" value="ECO:0007669"/>
    <property type="project" value="TreeGrafter"/>
</dbReference>
<dbReference type="Gene3D" id="3.40.50.1100">
    <property type="match status" value="2"/>
</dbReference>
<dbReference type="GO" id="GO:0009097">
    <property type="term" value="P:isoleucine biosynthetic process"/>
    <property type="evidence" value="ECO:0007669"/>
    <property type="project" value="TreeGrafter"/>
</dbReference>
<keyword evidence="5" id="KW-1185">Reference proteome</keyword>
<dbReference type="Proteomes" id="UP000265719">
    <property type="component" value="Chromosome"/>
</dbReference>
<evidence type="ECO:0000256" key="2">
    <source>
        <dbReference type="ARBA" id="ARBA00022898"/>
    </source>
</evidence>
<dbReference type="SUPFAM" id="SSF53686">
    <property type="entry name" value="Tryptophan synthase beta subunit-like PLP-dependent enzymes"/>
    <property type="match status" value="1"/>
</dbReference>
<evidence type="ECO:0000313" key="4">
    <source>
        <dbReference type="EMBL" id="UOE21521.1"/>
    </source>
</evidence>
<dbReference type="GO" id="GO:0030170">
    <property type="term" value="F:pyridoxal phosphate binding"/>
    <property type="evidence" value="ECO:0007669"/>
    <property type="project" value="InterPro"/>
</dbReference>
<proteinExistence type="predicted"/>
<dbReference type="OrthoDB" id="9811476at2"/>
<protein>
    <submittedName>
        <fullName evidence="4">Serine/threonine dehydratase</fullName>
    </submittedName>
</protein>
<dbReference type="NCBIfam" id="NF006094">
    <property type="entry name" value="PRK08246.1"/>
    <property type="match status" value="1"/>
</dbReference>
<dbReference type="InterPro" id="IPR001926">
    <property type="entry name" value="TrpB-like_PALP"/>
</dbReference>
<dbReference type="GO" id="GO:0006565">
    <property type="term" value="P:L-serine catabolic process"/>
    <property type="evidence" value="ECO:0007669"/>
    <property type="project" value="TreeGrafter"/>
</dbReference>
<accession>A0A399G6A7</accession>
<sequence length="310" mass="31815">MTSSITVPRPVPTALDVRLAAERTAPHLRRTPLLRAELRGRPLLLKLEHLQTTGAFKLRGALNALLARDSGGRVVTASGGNHGLGVATAARMLGARATVYVPETVPEVKERRLREAGAEIVRAGADYATAAAAAREYAEAEGVRYLHAYDDPDVVAGQGTLGYEIAADAPDCDAVAVAVGGGGLVAGVSLGIGEERTAVAVEPHGCASLHAALAAGGPVDAPVDSVASSALGASRVGDVPFAVLRGRRLATALVSDTEILAARDLLWEEFRIAAEPAAAAPMAAWLAGRVPGELPCVVVCGANADWRPVD</sequence>
<dbReference type="InterPro" id="IPR050147">
    <property type="entry name" value="Ser/Thr_Dehydratase"/>
</dbReference>
<evidence type="ECO:0000313" key="5">
    <source>
        <dbReference type="Proteomes" id="UP000265719"/>
    </source>
</evidence>
<name>A0A399G6A7_9ACTN</name>
<dbReference type="PANTHER" id="PTHR48078">
    <property type="entry name" value="THREONINE DEHYDRATASE, MITOCHONDRIAL-RELATED"/>
    <property type="match status" value="1"/>
</dbReference>
<keyword evidence="3" id="KW-0456">Lyase</keyword>
<dbReference type="PROSITE" id="PS00165">
    <property type="entry name" value="DEHYDRATASE_SER_THR"/>
    <property type="match status" value="1"/>
</dbReference>
<dbReference type="Pfam" id="PF00291">
    <property type="entry name" value="PALP"/>
    <property type="match status" value="1"/>
</dbReference>
<comment type="cofactor">
    <cofactor evidence="1">
        <name>pyridoxal 5'-phosphate</name>
        <dbReference type="ChEBI" id="CHEBI:597326"/>
    </cofactor>
</comment>
<dbReference type="RefSeq" id="WP_068690962.1">
    <property type="nucleotide sequence ID" value="NZ_CP063196.1"/>
</dbReference>
<keyword evidence="2" id="KW-0663">Pyridoxal phosphate</keyword>
<dbReference type="GO" id="GO:0004794">
    <property type="term" value="F:threonine deaminase activity"/>
    <property type="evidence" value="ECO:0007669"/>
    <property type="project" value="TreeGrafter"/>
</dbReference>
<evidence type="ECO:0000256" key="1">
    <source>
        <dbReference type="ARBA" id="ARBA00001933"/>
    </source>
</evidence>
<dbReference type="InterPro" id="IPR000634">
    <property type="entry name" value="Ser/Thr_deHydtase_PyrdxlP-BS"/>
</dbReference>
<reference evidence="4" key="1">
    <citation type="submission" date="2020-10" db="EMBL/GenBank/DDBJ databases">
        <title>De novo genome project of the cellulose decomposer Thermobifida halotolerans type strain.</title>
        <authorList>
            <person name="Nagy I."/>
            <person name="Horvath B."/>
            <person name="Kukolya J."/>
            <person name="Nagy I."/>
            <person name="Orsini M."/>
        </authorList>
    </citation>
    <scope>NUCLEOTIDE SEQUENCE</scope>
    <source>
        <strain evidence="4">DSM 44931</strain>
    </source>
</reference>
<dbReference type="KEGG" id="thao:NI17_010695"/>
<dbReference type="InterPro" id="IPR036052">
    <property type="entry name" value="TrpB-like_PALP_sf"/>
</dbReference>
<dbReference type="GO" id="GO:0006567">
    <property type="term" value="P:L-threonine catabolic process"/>
    <property type="evidence" value="ECO:0007669"/>
    <property type="project" value="TreeGrafter"/>
</dbReference>
<evidence type="ECO:0000256" key="3">
    <source>
        <dbReference type="ARBA" id="ARBA00023239"/>
    </source>
</evidence>
<dbReference type="EMBL" id="CP063196">
    <property type="protein sequence ID" value="UOE21521.1"/>
    <property type="molecule type" value="Genomic_DNA"/>
</dbReference>
<gene>
    <name evidence="4" type="ORF">NI17_010695</name>
</gene>
<dbReference type="PANTHER" id="PTHR48078:SF6">
    <property type="entry name" value="L-THREONINE DEHYDRATASE CATABOLIC TDCB"/>
    <property type="match status" value="1"/>
</dbReference>
<dbReference type="AlphaFoldDB" id="A0A399G6A7"/>